<name>A0A641AUL2_9ACTN</name>
<dbReference type="EMBL" id="SDPP02000001">
    <property type="protein sequence ID" value="KAA1380538.1"/>
    <property type="molecule type" value="Genomic_DNA"/>
</dbReference>
<reference evidence="1" key="1">
    <citation type="submission" date="2019-09" db="EMBL/GenBank/DDBJ databases">
        <authorList>
            <person name="Li J."/>
        </authorList>
    </citation>
    <scope>NUCLEOTIDE SEQUENCE [LARGE SCALE GENOMIC DNA]</scope>
    <source>
        <strain evidence="1">NRBC 14897</strain>
    </source>
</reference>
<dbReference type="Proteomes" id="UP001515100">
    <property type="component" value="Unassembled WGS sequence"/>
</dbReference>
<protein>
    <submittedName>
        <fullName evidence="1">Uncharacterized protein</fullName>
    </submittedName>
</protein>
<accession>A0A641AUL2</accession>
<proteinExistence type="predicted"/>
<sequence>MSPIPSVRFALPGRWLKAELDDPAAVSALSDMLPDGGREADAWLDSLRAAGAKTLLLRVQSSSAAAIVFIWPPGESHGDASAAGVRTRLGLDGETVPNGKGYTVVRDRRAKEGSEQDVVTYGVAHPETGRILVVRCMAFDHTFEPLEVEDFDLAAANLTWDET</sequence>
<evidence type="ECO:0000313" key="1">
    <source>
        <dbReference type="EMBL" id="KAA1380538.1"/>
    </source>
</evidence>
<gene>
    <name evidence="1" type="ORF">ESP62_005000</name>
</gene>
<keyword evidence="2" id="KW-1185">Reference proteome</keyword>
<dbReference type="OrthoDB" id="9827974at2"/>
<organism evidence="1 2">
    <name type="scientific">Aeromicrobium fastidiosum</name>
    <dbReference type="NCBI Taxonomy" id="52699"/>
    <lineage>
        <taxon>Bacteria</taxon>
        <taxon>Bacillati</taxon>
        <taxon>Actinomycetota</taxon>
        <taxon>Actinomycetes</taxon>
        <taxon>Propionibacteriales</taxon>
        <taxon>Nocardioidaceae</taxon>
        <taxon>Aeromicrobium</taxon>
    </lineage>
</organism>
<dbReference type="AlphaFoldDB" id="A0A641AUL2"/>
<evidence type="ECO:0000313" key="2">
    <source>
        <dbReference type="Proteomes" id="UP001515100"/>
    </source>
</evidence>
<dbReference type="RefSeq" id="WP_129181101.1">
    <property type="nucleotide sequence ID" value="NZ_JAGIOG010000001.1"/>
</dbReference>
<comment type="caution">
    <text evidence="1">The sequence shown here is derived from an EMBL/GenBank/DDBJ whole genome shotgun (WGS) entry which is preliminary data.</text>
</comment>